<keyword evidence="6 7" id="KW-0472">Membrane</keyword>
<dbReference type="InterPro" id="IPR035906">
    <property type="entry name" value="MetI-like_sf"/>
</dbReference>
<dbReference type="PROSITE" id="PS50928">
    <property type="entry name" value="ABC_TM1"/>
    <property type="match status" value="1"/>
</dbReference>
<gene>
    <name evidence="8" type="ORF">HLA87_03100</name>
</gene>
<dbReference type="Proteomes" id="UP000500686">
    <property type="component" value="Chromosome"/>
</dbReference>
<keyword evidence="9" id="KW-1185">Reference proteome</keyword>
<keyword evidence="2 7" id="KW-0813">Transport</keyword>
<evidence type="ECO:0000256" key="6">
    <source>
        <dbReference type="ARBA" id="ARBA00023136"/>
    </source>
</evidence>
<evidence type="ECO:0000256" key="2">
    <source>
        <dbReference type="ARBA" id="ARBA00022448"/>
    </source>
</evidence>
<comment type="similarity">
    <text evidence="7">Belongs to the binding-protein-dependent transport system permease family.</text>
</comment>
<comment type="subcellular location">
    <subcellularLocation>
        <location evidence="1 7">Cell membrane</location>
        <topology evidence="1 7">Multi-pass membrane protein</topology>
    </subcellularLocation>
</comment>
<reference evidence="8 9" key="1">
    <citation type="submission" date="2020-05" db="EMBL/GenBank/DDBJ databases">
        <title>Novel Mycoplasma species detected in Mirounga angustirostris (northern elephant seal) from the USA.</title>
        <authorList>
            <person name="Volokhov D.V."/>
        </authorList>
    </citation>
    <scope>NUCLEOTIDE SEQUENCE [LARGE SCALE GENOMIC DNA]</scope>
    <source>
        <strain evidence="8 9">Mirounga ES2806-GEN</strain>
    </source>
</reference>
<dbReference type="GO" id="GO:0055085">
    <property type="term" value="P:transmembrane transport"/>
    <property type="evidence" value="ECO:0007669"/>
    <property type="project" value="InterPro"/>
</dbReference>
<keyword evidence="4 7" id="KW-0812">Transmembrane</keyword>
<evidence type="ECO:0000256" key="4">
    <source>
        <dbReference type="ARBA" id="ARBA00022692"/>
    </source>
</evidence>
<dbReference type="CDD" id="cd06261">
    <property type="entry name" value="TM_PBP2"/>
    <property type="match status" value="1"/>
</dbReference>
<evidence type="ECO:0000256" key="1">
    <source>
        <dbReference type="ARBA" id="ARBA00004651"/>
    </source>
</evidence>
<evidence type="ECO:0000256" key="7">
    <source>
        <dbReference type="RuleBase" id="RU363032"/>
    </source>
</evidence>
<sequence>MFKYIFKRMALAILTLFIILIFSYTLIVIFIKNPYEIKLINETDNLLRQQYEAKSQAFKAIPVFTKIATYFSKFFSGDFGEIYIPQQGYDNIPELFFGPLGWSILISLPSFIISASLGILIGVLAGYKRGTWIDNLINAFVFVFIAVPSFILAPMFLNVFQKLGFDIRFISPFEIGDGWSATIKSVIPAITVVSLGSLAGYTLYSRNQVVTVLTSNYVLIAKTKGLSGGAIFRKYVLRNISIPLATIIIPSYLILLSGSIVVEKFWFIPGSATIIANSFPAGEINIVMFNIFFFTTLGLFTQVIVDISYPLIDPRIKYEASSGINLFNIISAAKKRKLEYQAMLNNQNNVTINKEGGE</sequence>
<dbReference type="SUPFAM" id="SSF161098">
    <property type="entry name" value="MetI-like"/>
    <property type="match status" value="1"/>
</dbReference>
<protein>
    <submittedName>
        <fullName evidence="8">ABC transporter permease</fullName>
    </submittedName>
</protein>
<dbReference type="AlphaFoldDB" id="A0A6M4J9Z6"/>
<dbReference type="EMBL" id="CP053096">
    <property type="protein sequence ID" value="QJR43750.1"/>
    <property type="molecule type" value="Genomic_DNA"/>
</dbReference>
<evidence type="ECO:0000313" key="9">
    <source>
        <dbReference type="Proteomes" id="UP000500686"/>
    </source>
</evidence>
<dbReference type="Gene3D" id="1.10.3720.10">
    <property type="entry name" value="MetI-like"/>
    <property type="match status" value="1"/>
</dbReference>
<feature type="transmembrane region" description="Helical" evidence="7">
    <location>
        <begin position="242"/>
        <end position="267"/>
    </location>
</feature>
<name>A0A6M4J9Z6_9MOLU</name>
<dbReference type="PANTHER" id="PTHR30465:SF0">
    <property type="entry name" value="OLIGOPEPTIDE TRANSPORT SYSTEM PERMEASE PROTEIN APPB"/>
    <property type="match status" value="1"/>
</dbReference>
<dbReference type="KEGG" id="mmir:HLA87_03100"/>
<feature type="transmembrane region" description="Helical" evidence="7">
    <location>
        <begin position="136"/>
        <end position="157"/>
    </location>
</feature>
<organism evidence="8 9">
    <name type="scientific">Mycoplasma miroungigenitalium</name>
    <dbReference type="NCBI Taxonomy" id="754515"/>
    <lineage>
        <taxon>Bacteria</taxon>
        <taxon>Bacillati</taxon>
        <taxon>Mycoplasmatota</taxon>
        <taxon>Mollicutes</taxon>
        <taxon>Mycoplasmataceae</taxon>
        <taxon>Mycoplasma</taxon>
    </lineage>
</organism>
<evidence type="ECO:0000313" key="8">
    <source>
        <dbReference type="EMBL" id="QJR43750.1"/>
    </source>
</evidence>
<dbReference type="Pfam" id="PF00528">
    <property type="entry name" value="BPD_transp_1"/>
    <property type="match status" value="1"/>
</dbReference>
<feature type="transmembrane region" description="Helical" evidence="7">
    <location>
        <begin position="12"/>
        <end position="31"/>
    </location>
</feature>
<dbReference type="PANTHER" id="PTHR30465">
    <property type="entry name" value="INNER MEMBRANE ABC TRANSPORTER"/>
    <property type="match status" value="1"/>
</dbReference>
<dbReference type="InterPro" id="IPR000515">
    <property type="entry name" value="MetI-like"/>
</dbReference>
<feature type="transmembrane region" description="Helical" evidence="7">
    <location>
        <begin position="186"/>
        <end position="204"/>
    </location>
</feature>
<feature type="transmembrane region" description="Helical" evidence="7">
    <location>
        <begin position="100"/>
        <end position="124"/>
    </location>
</feature>
<dbReference type="GO" id="GO:0005886">
    <property type="term" value="C:plasma membrane"/>
    <property type="evidence" value="ECO:0007669"/>
    <property type="project" value="UniProtKB-SubCell"/>
</dbReference>
<proteinExistence type="inferred from homology"/>
<evidence type="ECO:0000256" key="3">
    <source>
        <dbReference type="ARBA" id="ARBA00022475"/>
    </source>
</evidence>
<keyword evidence="3" id="KW-1003">Cell membrane</keyword>
<keyword evidence="5 7" id="KW-1133">Transmembrane helix</keyword>
<accession>A0A6M4J9Z6</accession>
<evidence type="ECO:0000256" key="5">
    <source>
        <dbReference type="ARBA" id="ARBA00022989"/>
    </source>
</evidence>